<dbReference type="InterPro" id="IPR003879">
    <property type="entry name" value="Butyrophylin_SPRY"/>
</dbReference>
<dbReference type="InterPro" id="IPR050143">
    <property type="entry name" value="TRIM/RBCC"/>
</dbReference>
<keyword evidence="1" id="KW-0479">Metal-binding</keyword>
<protein>
    <submittedName>
        <fullName evidence="8">Tripartite motif-containing protein 60</fullName>
    </submittedName>
</protein>
<dbReference type="AlphaFoldDB" id="G5BD37"/>
<dbReference type="CDD" id="cd15828">
    <property type="entry name" value="SPRY_PRY_TRIM60"/>
    <property type="match status" value="1"/>
</dbReference>
<keyword evidence="3" id="KW-0862">Zinc</keyword>
<keyword evidence="2 4" id="KW-0863">Zinc-finger</keyword>
<dbReference type="Gene3D" id="2.60.120.920">
    <property type="match status" value="1"/>
</dbReference>
<evidence type="ECO:0000256" key="4">
    <source>
        <dbReference type="PROSITE-ProRule" id="PRU00024"/>
    </source>
</evidence>
<dbReference type="Pfam" id="PF15227">
    <property type="entry name" value="zf-C3HC4_4"/>
    <property type="match status" value="1"/>
</dbReference>
<dbReference type="SUPFAM" id="SSF49899">
    <property type="entry name" value="Concanavalin A-like lectins/glucanases"/>
    <property type="match status" value="1"/>
</dbReference>
<gene>
    <name evidence="8" type="ORF">GW7_07433</name>
</gene>
<evidence type="ECO:0000313" key="9">
    <source>
        <dbReference type="Proteomes" id="UP000006813"/>
    </source>
</evidence>
<feature type="domain" description="B box-type" evidence="6">
    <location>
        <begin position="154"/>
        <end position="195"/>
    </location>
</feature>
<evidence type="ECO:0000313" key="8">
    <source>
        <dbReference type="EMBL" id="EHB07198.1"/>
    </source>
</evidence>
<accession>G5BD37</accession>
<dbReference type="Pfam" id="PF00643">
    <property type="entry name" value="zf-B_box"/>
    <property type="match status" value="1"/>
</dbReference>
<dbReference type="InterPro" id="IPR001841">
    <property type="entry name" value="Znf_RING"/>
</dbReference>
<dbReference type="Gene3D" id="3.30.40.10">
    <property type="entry name" value="Zinc/RING finger domain, C3HC4 (zinc finger)"/>
    <property type="match status" value="1"/>
</dbReference>
<evidence type="ECO:0000256" key="3">
    <source>
        <dbReference type="ARBA" id="ARBA00022833"/>
    </source>
</evidence>
<evidence type="ECO:0000256" key="1">
    <source>
        <dbReference type="ARBA" id="ARBA00022723"/>
    </source>
</evidence>
<dbReference type="SMART" id="SM00184">
    <property type="entry name" value="RING"/>
    <property type="match status" value="1"/>
</dbReference>
<dbReference type="CDD" id="cd16594">
    <property type="entry name" value="RING-HC_TRIM7-like_C-IV"/>
    <property type="match status" value="1"/>
</dbReference>
<dbReference type="Pfam" id="PF13765">
    <property type="entry name" value="PRY"/>
    <property type="match status" value="1"/>
</dbReference>
<dbReference type="InterPro" id="IPR013083">
    <property type="entry name" value="Znf_RING/FYVE/PHD"/>
</dbReference>
<dbReference type="SUPFAM" id="SSF57850">
    <property type="entry name" value="RING/U-box"/>
    <property type="match status" value="1"/>
</dbReference>
<dbReference type="InterPro" id="IPR003877">
    <property type="entry name" value="SPRY_dom"/>
</dbReference>
<dbReference type="InterPro" id="IPR035786">
    <property type="entry name" value="SPRY/PRY_TRIM60"/>
</dbReference>
<dbReference type="PANTHER" id="PTHR24103">
    <property type="entry name" value="E3 UBIQUITIN-PROTEIN LIGASE TRIM"/>
    <property type="match status" value="1"/>
</dbReference>
<dbReference type="PRINTS" id="PR01407">
    <property type="entry name" value="BUTYPHLNCDUF"/>
</dbReference>
<dbReference type="InterPro" id="IPR043136">
    <property type="entry name" value="B30.2/SPRY_sf"/>
</dbReference>
<dbReference type="PROSITE" id="PS50089">
    <property type="entry name" value="ZF_RING_2"/>
    <property type="match status" value="1"/>
</dbReference>
<dbReference type="PROSITE" id="PS00518">
    <property type="entry name" value="ZF_RING_1"/>
    <property type="match status" value="1"/>
</dbReference>
<dbReference type="Proteomes" id="UP000006813">
    <property type="component" value="Unassembled WGS sequence"/>
</dbReference>
<evidence type="ECO:0000259" key="5">
    <source>
        <dbReference type="PROSITE" id="PS50089"/>
    </source>
</evidence>
<feature type="domain" description="B30.2/SPRY" evidence="7">
    <location>
        <begin position="339"/>
        <end position="532"/>
    </location>
</feature>
<dbReference type="InterPro" id="IPR017907">
    <property type="entry name" value="Znf_RING_CS"/>
</dbReference>
<name>G5BD37_HETGA</name>
<dbReference type="Gene3D" id="3.30.160.60">
    <property type="entry name" value="Classic Zinc Finger"/>
    <property type="match status" value="1"/>
</dbReference>
<dbReference type="EMBL" id="JH169642">
    <property type="protein sequence ID" value="EHB07198.1"/>
    <property type="molecule type" value="Genomic_DNA"/>
</dbReference>
<reference evidence="8 9" key="1">
    <citation type="journal article" date="2011" name="Nature">
        <title>Genome sequencing reveals insights into physiology and longevity of the naked mole rat.</title>
        <authorList>
            <person name="Kim E.B."/>
            <person name="Fang X."/>
            <person name="Fushan A.A."/>
            <person name="Huang Z."/>
            <person name="Lobanov A.V."/>
            <person name="Han L."/>
            <person name="Marino S.M."/>
            <person name="Sun X."/>
            <person name="Turanov A.A."/>
            <person name="Yang P."/>
            <person name="Yim S.H."/>
            <person name="Zhao X."/>
            <person name="Kasaikina M.V."/>
            <person name="Stoletzki N."/>
            <person name="Peng C."/>
            <person name="Polak P."/>
            <person name="Xiong Z."/>
            <person name="Kiezun A."/>
            <person name="Zhu Y."/>
            <person name="Chen Y."/>
            <person name="Kryukov G.V."/>
            <person name="Zhang Q."/>
            <person name="Peshkin L."/>
            <person name="Yang L."/>
            <person name="Bronson R.T."/>
            <person name="Buffenstein R."/>
            <person name="Wang B."/>
            <person name="Han C."/>
            <person name="Li Q."/>
            <person name="Chen L."/>
            <person name="Zhao W."/>
            <person name="Sunyaev S.R."/>
            <person name="Park T.J."/>
            <person name="Zhang G."/>
            <person name="Wang J."/>
            <person name="Gladyshev V.N."/>
        </authorList>
    </citation>
    <scope>NUCLEOTIDE SEQUENCE [LARGE SCALE GENOMIC DNA]</scope>
</reference>
<evidence type="ECO:0000256" key="2">
    <source>
        <dbReference type="ARBA" id="ARBA00022771"/>
    </source>
</evidence>
<proteinExistence type="predicted"/>
<dbReference type="InterPro" id="IPR006574">
    <property type="entry name" value="PRY"/>
</dbReference>
<organism evidence="8 9">
    <name type="scientific">Heterocephalus glaber</name>
    <name type="common">Naked mole rat</name>
    <dbReference type="NCBI Taxonomy" id="10181"/>
    <lineage>
        <taxon>Eukaryota</taxon>
        <taxon>Metazoa</taxon>
        <taxon>Chordata</taxon>
        <taxon>Craniata</taxon>
        <taxon>Vertebrata</taxon>
        <taxon>Euteleostomi</taxon>
        <taxon>Mammalia</taxon>
        <taxon>Eutheria</taxon>
        <taxon>Euarchontoglires</taxon>
        <taxon>Glires</taxon>
        <taxon>Rodentia</taxon>
        <taxon>Hystricomorpha</taxon>
        <taxon>Bathyergidae</taxon>
        <taxon>Heterocephalus</taxon>
    </lineage>
</organism>
<dbReference type="GO" id="GO:0008270">
    <property type="term" value="F:zinc ion binding"/>
    <property type="evidence" value="ECO:0007669"/>
    <property type="project" value="UniProtKB-KW"/>
</dbReference>
<evidence type="ECO:0000259" key="7">
    <source>
        <dbReference type="PROSITE" id="PS50188"/>
    </source>
</evidence>
<evidence type="ECO:0000259" key="6">
    <source>
        <dbReference type="PROSITE" id="PS50119"/>
    </source>
</evidence>
<dbReference type="PROSITE" id="PS50119">
    <property type="entry name" value="ZF_BBOX"/>
    <property type="match status" value="1"/>
</dbReference>
<sequence length="533" mass="61196">MLLKSAGPLGRAGGVPWCRTAHSVWCEPLIYLLQALRTQGFVGGRWPAGRRNSHFHHGSPMALASTLASLQEESCCPVCLNYFKDPVTIDCGHNFCFDCLGACWENLDDTFPCPICRFPYYRKNFRRNPQLRSLTETVQKLGVRRSKRKQQLHPEHTTCKKHQQALTLFCDKDLELLCTRCSFTPKHLEHHVCPIESAAPHHRRLLEDKVEPLRSSLEQVEKMIALQGSKMLELRKEAEARRREIEAEFEQVCQFLQGEQEAVLRKICKEEVEILAEVNQNLAAFSAYLSGLKRLLKHVENKSEDSDLAVLRSLKGIEDKSQKLRRPDSCTIELSGYEVRLPAQFSGLGRIVQHFQIEVLYDPATAHPQLTVSSDKKTVHYHDNWRRVCYAPRRFYLCPAVLGLQSFTFGRHYWEVEVGTKPKWTLGACRGCLPRNWRNEPTVCPGFWALGRCVDTGYLAFGPQRAQIVPKVRPSKIGVFLDYELGEISFYNVDDGSLLYTFHHRFTKTIWPYFYIGRDPEPLKLVSVSDDET</sequence>
<dbReference type="InterPro" id="IPR000315">
    <property type="entry name" value="Znf_B-box"/>
</dbReference>
<dbReference type="InterPro" id="IPR001870">
    <property type="entry name" value="B30.2/SPRY"/>
</dbReference>
<dbReference type="SMART" id="SM00449">
    <property type="entry name" value="SPRY"/>
    <property type="match status" value="1"/>
</dbReference>
<dbReference type="FunFam" id="2.60.120.920:FF:000004">
    <property type="entry name" value="Butyrophilin subfamily 1 member A1"/>
    <property type="match status" value="1"/>
</dbReference>
<dbReference type="PROSITE" id="PS50188">
    <property type="entry name" value="B302_SPRY"/>
    <property type="match status" value="1"/>
</dbReference>
<dbReference type="SMART" id="SM00589">
    <property type="entry name" value="PRY"/>
    <property type="match status" value="1"/>
</dbReference>
<dbReference type="SUPFAM" id="SSF57845">
    <property type="entry name" value="B-box zinc-binding domain"/>
    <property type="match status" value="1"/>
</dbReference>
<dbReference type="InterPro" id="IPR013320">
    <property type="entry name" value="ConA-like_dom_sf"/>
</dbReference>
<dbReference type="FunCoup" id="G5BD37">
    <property type="interactions" value="20"/>
</dbReference>
<dbReference type="InParanoid" id="G5BD37"/>
<dbReference type="STRING" id="10181.G5BD37"/>
<dbReference type="Pfam" id="PF00622">
    <property type="entry name" value="SPRY"/>
    <property type="match status" value="1"/>
</dbReference>
<feature type="domain" description="RING-type" evidence="5">
    <location>
        <begin position="76"/>
        <end position="117"/>
    </location>
</feature>
<dbReference type="eggNOG" id="KOG2177">
    <property type="taxonomic scope" value="Eukaryota"/>
</dbReference>